<keyword evidence="6 11" id="KW-0067">ATP-binding</keyword>
<dbReference type="SMR" id="A0A1S3XR11"/>
<evidence type="ECO:0000256" key="9">
    <source>
        <dbReference type="ARBA" id="ARBA00022989"/>
    </source>
</evidence>
<evidence type="ECO:0000256" key="8">
    <source>
        <dbReference type="ARBA" id="ARBA00022967"/>
    </source>
</evidence>
<dbReference type="InterPro" id="IPR023214">
    <property type="entry name" value="HAD_sf"/>
</dbReference>
<dbReference type="GO" id="GO:0046872">
    <property type="term" value="F:metal ion binding"/>
    <property type="evidence" value="ECO:0007669"/>
    <property type="project" value="UniProtKB-KW"/>
</dbReference>
<evidence type="ECO:0000256" key="7">
    <source>
        <dbReference type="ARBA" id="ARBA00022842"/>
    </source>
</evidence>
<dbReference type="STRING" id="4097.A0A1S3XR11"/>
<feature type="transmembrane region" description="Helical" evidence="11">
    <location>
        <begin position="172"/>
        <end position="197"/>
    </location>
</feature>
<evidence type="ECO:0000256" key="10">
    <source>
        <dbReference type="ARBA" id="ARBA00023136"/>
    </source>
</evidence>
<evidence type="ECO:0000256" key="2">
    <source>
        <dbReference type="ARBA" id="ARBA00006024"/>
    </source>
</evidence>
<dbReference type="InterPro" id="IPR001757">
    <property type="entry name" value="P_typ_ATPase"/>
</dbReference>
<dbReference type="KEGG" id="nta:107767810"/>
<name>A0A1S3XR11_TOBAC</name>
<evidence type="ECO:0000256" key="6">
    <source>
        <dbReference type="ARBA" id="ARBA00022840"/>
    </source>
</evidence>
<feature type="transmembrane region" description="Helical" evidence="11">
    <location>
        <begin position="111"/>
        <end position="131"/>
    </location>
</feature>
<accession>A0A1S3XR11</accession>
<dbReference type="InterPro" id="IPR036412">
    <property type="entry name" value="HAD-like_sf"/>
</dbReference>
<dbReference type="InterPro" id="IPR018303">
    <property type="entry name" value="ATPase_P-typ_P_site"/>
</dbReference>
<dbReference type="GO" id="GO:0019829">
    <property type="term" value="F:ATPase-coupled monoatomic cation transmembrane transporter activity"/>
    <property type="evidence" value="ECO:0007669"/>
    <property type="project" value="InterPro"/>
</dbReference>
<dbReference type="SFLD" id="SFLDS00003">
    <property type="entry name" value="Haloacid_Dehalogenase"/>
    <property type="match status" value="1"/>
</dbReference>
<dbReference type="GO" id="GO:0016020">
    <property type="term" value="C:membrane"/>
    <property type="evidence" value="ECO:0007669"/>
    <property type="project" value="UniProtKB-SubCell"/>
</dbReference>
<dbReference type="NCBIfam" id="TIGR01494">
    <property type="entry name" value="ATPase_P-type"/>
    <property type="match status" value="1"/>
</dbReference>
<dbReference type="InterPro" id="IPR044492">
    <property type="entry name" value="P_typ_ATPase_HD_dom"/>
</dbReference>
<dbReference type="PANTHER" id="PTHR43079:SF1">
    <property type="entry name" value="CADMIUM_ZINC-TRANSPORTING ATPASE HMA1, CHLOROPLASTIC-RELATED"/>
    <property type="match status" value="1"/>
</dbReference>
<organism evidence="12">
    <name type="scientific">Nicotiana tabacum</name>
    <name type="common">Common tobacco</name>
    <dbReference type="NCBI Taxonomy" id="4097"/>
    <lineage>
        <taxon>Eukaryota</taxon>
        <taxon>Viridiplantae</taxon>
        <taxon>Streptophyta</taxon>
        <taxon>Embryophyta</taxon>
        <taxon>Tracheophyta</taxon>
        <taxon>Spermatophyta</taxon>
        <taxon>Magnoliopsida</taxon>
        <taxon>eudicotyledons</taxon>
        <taxon>Gunneridae</taxon>
        <taxon>Pentapetalae</taxon>
        <taxon>asterids</taxon>
        <taxon>lamiids</taxon>
        <taxon>Solanales</taxon>
        <taxon>Solanaceae</taxon>
        <taxon>Nicotianoideae</taxon>
        <taxon>Nicotianeae</taxon>
        <taxon>Nicotiana</taxon>
    </lineage>
</organism>
<dbReference type="Gene3D" id="3.40.1110.10">
    <property type="entry name" value="Calcium-transporting ATPase, cytoplasmic domain N"/>
    <property type="match status" value="1"/>
</dbReference>
<comment type="similarity">
    <text evidence="2 11">Belongs to the cation transport ATPase (P-type) (TC 3.A.3) family. Type IB subfamily.</text>
</comment>
<keyword evidence="8" id="KW-1278">Translocase</keyword>
<keyword evidence="9 11" id="KW-1133">Transmembrane helix</keyword>
<dbReference type="PaxDb" id="4097-A0A1S3XR11"/>
<evidence type="ECO:0000256" key="11">
    <source>
        <dbReference type="RuleBase" id="RU362081"/>
    </source>
</evidence>
<evidence type="ECO:0000256" key="5">
    <source>
        <dbReference type="ARBA" id="ARBA00022741"/>
    </source>
</evidence>
<dbReference type="OMA" id="DGYHIAM"/>
<dbReference type="InterPro" id="IPR051949">
    <property type="entry name" value="Cation_Transport_ATPase"/>
</dbReference>
<keyword evidence="3 11" id="KW-0812">Transmembrane</keyword>
<dbReference type="PRINTS" id="PR00119">
    <property type="entry name" value="CATATPASE"/>
</dbReference>
<feature type="transmembrane region" description="Helical" evidence="11">
    <location>
        <begin position="143"/>
        <end position="160"/>
    </location>
</feature>
<dbReference type="NCBIfam" id="TIGR01525">
    <property type="entry name" value="ATPase-IB_hvy"/>
    <property type="match status" value="1"/>
</dbReference>
<evidence type="ECO:0000313" key="12">
    <source>
        <dbReference type="RefSeq" id="XP_016442393.1"/>
    </source>
</evidence>
<dbReference type="GO" id="GO:0016887">
    <property type="term" value="F:ATP hydrolysis activity"/>
    <property type="evidence" value="ECO:0007669"/>
    <property type="project" value="InterPro"/>
</dbReference>
<dbReference type="GO" id="GO:0005524">
    <property type="term" value="F:ATP binding"/>
    <property type="evidence" value="ECO:0007669"/>
    <property type="project" value="UniProtKB-UniRule"/>
</dbReference>
<dbReference type="Pfam" id="PF00702">
    <property type="entry name" value="Hydrolase"/>
    <property type="match status" value="1"/>
</dbReference>
<evidence type="ECO:0000256" key="1">
    <source>
        <dbReference type="ARBA" id="ARBA00004141"/>
    </source>
</evidence>
<protein>
    <submittedName>
        <fullName evidence="12">Probable cadmium/zinc-transporting ATPase HMA1, chloroplastic</fullName>
    </submittedName>
</protein>
<dbReference type="RefSeq" id="XP_016442393.1">
    <property type="nucleotide sequence ID" value="XM_016586907.1"/>
</dbReference>
<dbReference type="SUPFAM" id="SSF56784">
    <property type="entry name" value="HAD-like"/>
    <property type="match status" value="1"/>
</dbReference>
<dbReference type="InterPro" id="IPR027256">
    <property type="entry name" value="P-typ_ATPase_IB"/>
</dbReference>
<dbReference type="OrthoDB" id="432719at2759"/>
<evidence type="ECO:0000256" key="4">
    <source>
        <dbReference type="ARBA" id="ARBA00022723"/>
    </source>
</evidence>
<comment type="caution">
    <text evidence="11">Lacks conserved residue(s) required for the propagation of feature annotation.</text>
</comment>
<dbReference type="PANTHER" id="PTHR43079">
    <property type="entry name" value="PROBABLE CADMIUM/ZINC-TRANSPORTING ATPASE HMA1"/>
    <property type="match status" value="1"/>
</dbReference>
<keyword evidence="10 11" id="KW-0472">Membrane</keyword>
<evidence type="ECO:0000256" key="3">
    <source>
        <dbReference type="ARBA" id="ARBA00022692"/>
    </source>
</evidence>
<proteinExistence type="inferred from homology"/>
<sequence length="725" mass="78014">MEALRLSTSFTGINCSIYKTRRRIKVNRNVLLSSLKPKPSISIRSSTQFRSRIHCAACNCGHSHHDHSHDHHHHHHHGHDDGKLTKSQELFLKFARAIRWTHLANILREHLELCCCSAALFIAAAACPYFLPQPAVLPLQRVFTLIAFPLVGVSASLDALMDITGGKINIHVLMALAAFASVFMGNILEGGLLLAMFNLAHIAEDYFTSRSKGDVKELKENHPEFALVLHVDNQTLPSFADLTYSEVPVSDLEVGSFILVKAGEVCIHTSFGFGRIKNSFTYLSISFGLSGDFFPSFSAACRGSVYRALGLMVAASPCALAVAPLAYATAISACAKRGILLKGGEVLDALASCHSIAFDKTGTLTTGEFMCKAIEPIHGHGKRIASCCVPSCEKEALAVAAAMERGTTHPIGRAVVDHSTGKDLPSVSVESFENLPGRGIFATISSFEPGLGDGKPWKAFLGSVEYITSLFHSEDESRRVKEAVSTSSFGGDFVHAALSVNNQKVTLFHFEDKPRPGVLDVVQTLQNQAKLRVLMLTGDHEASAHRVAKAVGIKEVNCSLKPEDKLFHVTSISRDTGGLIMVGDGINDAPALAAATVGIVLAERASAAAIAVADVLLLQDNISGVPFCVAKSRQTTSLIKQNVALALSSILLASLTSVLGVLPLWLTVLLHEGGTLLVCLNSVRALNPPTWSWREDVSQMIDKLHSLIMFLRHGTLPSTIQAAHL</sequence>
<dbReference type="SFLD" id="SFLDF00027">
    <property type="entry name" value="p-type_atpase"/>
    <property type="match status" value="1"/>
</dbReference>
<gene>
    <name evidence="12" type="primary">LOC107767810</name>
</gene>
<reference evidence="12" key="1">
    <citation type="submission" date="2025-08" db="UniProtKB">
        <authorList>
            <consortium name="RefSeq"/>
        </authorList>
    </citation>
    <scope>IDENTIFICATION</scope>
</reference>
<dbReference type="InterPro" id="IPR023299">
    <property type="entry name" value="ATPase_P-typ_cyto_dom_N"/>
</dbReference>
<dbReference type="SFLD" id="SFLDG00002">
    <property type="entry name" value="C1.7:_P-type_atpase_like"/>
    <property type="match status" value="1"/>
</dbReference>
<dbReference type="PROSITE" id="PS00154">
    <property type="entry name" value="ATPASE_E1_E2"/>
    <property type="match status" value="1"/>
</dbReference>
<comment type="subcellular location">
    <subcellularLocation>
        <location evidence="1">Membrane</location>
        <topology evidence="1">Multi-pass membrane protein</topology>
    </subcellularLocation>
</comment>
<keyword evidence="5 11" id="KW-0547">Nucleotide-binding</keyword>
<dbReference type="Gene3D" id="3.40.50.1000">
    <property type="entry name" value="HAD superfamily/HAD-like"/>
    <property type="match status" value="1"/>
</dbReference>
<keyword evidence="7" id="KW-0460">Magnesium</keyword>
<keyword evidence="4 11" id="KW-0479">Metal-binding</keyword>
<dbReference type="AlphaFoldDB" id="A0A1S3XR11"/>